<feature type="repeat" description="TPR" evidence="1">
    <location>
        <begin position="89"/>
        <end position="122"/>
    </location>
</feature>
<dbReference type="InterPro" id="IPR019734">
    <property type="entry name" value="TPR_rpt"/>
</dbReference>
<dbReference type="CDD" id="cd02440">
    <property type="entry name" value="AdoMet_MTases"/>
    <property type="match status" value="1"/>
</dbReference>
<dbReference type="GO" id="GO:0032259">
    <property type="term" value="P:methylation"/>
    <property type="evidence" value="ECO:0007669"/>
    <property type="project" value="UniProtKB-KW"/>
</dbReference>
<dbReference type="SUPFAM" id="SSF53335">
    <property type="entry name" value="S-adenosyl-L-methionine-dependent methyltransferases"/>
    <property type="match status" value="1"/>
</dbReference>
<dbReference type="Pfam" id="PF00515">
    <property type="entry name" value="TPR_1"/>
    <property type="match status" value="1"/>
</dbReference>
<dbReference type="Pfam" id="PF13489">
    <property type="entry name" value="Methyltransf_23"/>
    <property type="match status" value="1"/>
</dbReference>
<dbReference type="Proteomes" id="UP000033562">
    <property type="component" value="Unassembled WGS sequence"/>
</dbReference>
<dbReference type="AlphaFoldDB" id="A0A0F3NNL2"/>
<dbReference type="SMART" id="SM00028">
    <property type="entry name" value="TPR"/>
    <property type="match status" value="1"/>
</dbReference>
<dbReference type="STRING" id="1359163.NLO413_0745"/>
<dbReference type="OrthoDB" id="465636at2"/>
<gene>
    <name evidence="2" type="ORF">NLO413_0745</name>
</gene>
<dbReference type="InterPro" id="IPR011990">
    <property type="entry name" value="TPR-like_helical_dom_sf"/>
</dbReference>
<keyword evidence="3" id="KW-1185">Reference proteome</keyword>
<dbReference type="EMBL" id="LANX01000001">
    <property type="protein sequence ID" value="KJV69356.1"/>
    <property type="molecule type" value="Genomic_DNA"/>
</dbReference>
<keyword evidence="1" id="KW-0802">TPR repeat</keyword>
<comment type="caution">
    <text evidence="2">The sequence shown here is derived from an EMBL/GenBank/DDBJ whole genome shotgun (WGS) entry which is preliminary data.</text>
</comment>
<evidence type="ECO:0000313" key="3">
    <source>
        <dbReference type="Proteomes" id="UP000033562"/>
    </source>
</evidence>
<dbReference type="PANTHER" id="PTHR43861">
    <property type="entry name" value="TRANS-ACONITATE 2-METHYLTRANSFERASE-RELATED"/>
    <property type="match status" value="1"/>
</dbReference>
<protein>
    <submittedName>
        <fullName evidence="2">Methyltransferase domain protein</fullName>
    </submittedName>
</protein>
<dbReference type="PATRIC" id="fig|1359163.3.peg.718"/>
<accession>A0A0F3NNL2</accession>
<keyword evidence="2" id="KW-0808">Transferase</keyword>
<dbReference type="SUPFAM" id="SSF48452">
    <property type="entry name" value="TPR-like"/>
    <property type="match status" value="1"/>
</dbReference>
<dbReference type="InterPro" id="IPR029063">
    <property type="entry name" value="SAM-dependent_MTases_sf"/>
</dbReference>
<keyword evidence="2" id="KW-0489">Methyltransferase</keyword>
<name>A0A0F3NNL2_9RICK</name>
<dbReference type="GO" id="GO:0008168">
    <property type="term" value="F:methyltransferase activity"/>
    <property type="evidence" value="ECO:0007669"/>
    <property type="project" value="UniProtKB-KW"/>
</dbReference>
<dbReference type="Gene3D" id="1.25.40.10">
    <property type="entry name" value="Tetratricopeptide repeat domain"/>
    <property type="match status" value="1"/>
</dbReference>
<sequence length="351" mass="40450">MKSSFFFIKSNLLSLVSKIVSFLPTVNEIPQFLKNKCTHLKEEFMFIKSKSKNLLATNIDLGLYHFYKGNISDAKTRFWLISIVKPHLPISYYNIGRCYFISRDFKKAEQYFLKAIALDKNYDEAIYYLNKIKAPYKVTHVPDNIVQQYFNYTSEYFVEHWVITKRYRAHEYVRSLIVNFFGELSCNIDILDLGCGTGICGQFLKIKNIGKHITGIDISSHMIHIARGCFVNGKQAYNELININMHDFLKSNNKPYDAIILTEVLHYTGDLSSIFKLVSTALNPKGIVVGLVREIHDENFTFIPEGDFFCHSLNYIKNTMLQANMKITYSSNCKIYGNQIDGILFTASLAT</sequence>
<dbReference type="Gene3D" id="3.40.50.150">
    <property type="entry name" value="Vaccinia Virus protein VP39"/>
    <property type="match status" value="1"/>
</dbReference>
<evidence type="ECO:0000313" key="2">
    <source>
        <dbReference type="EMBL" id="KJV69356.1"/>
    </source>
</evidence>
<reference evidence="2 3" key="1">
    <citation type="submission" date="2015-02" db="EMBL/GenBank/DDBJ databases">
        <title>Genome Sequencing of Rickettsiales.</title>
        <authorList>
            <person name="Daugherty S.C."/>
            <person name="Su Q."/>
            <person name="Abolude K."/>
            <person name="Beier-Sexton M."/>
            <person name="Carlyon J.A."/>
            <person name="Carter R."/>
            <person name="Day N.P."/>
            <person name="Dumler S.J."/>
            <person name="Dyachenko V."/>
            <person name="Godinez A."/>
            <person name="Kurtti T.J."/>
            <person name="Lichay M."/>
            <person name="Mullins K.E."/>
            <person name="Ott S."/>
            <person name="Pappas-Brown V."/>
            <person name="Paris D.H."/>
            <person name="Patel P."/>
            <person name="Richards A.L."/>
            <person name="Sadzewicz L."/>
            <person name="Sears K."/>
            <person name="Seidman D."/>
            <person name="Sengamalay N."/>
            <person name="Stenos J."/>
            <person name="Tallon L.J."/>
            <person name="Vincent G."/>
            <person name="Fraser C.M."/>
            <person name="Munderloh U."/>
            <person name="Dunning-Hotopp J.C."/>
        </authorList>
    </citation>
    <scope>NUCLEOTIDE SEQUENCE [LARGE SCALE GENOMIC DNA]</scope>
    <source>
        <strain evidence="2 3">RAC413</strain>
    </source>
</reference>
<dbReference type="RefSeq" id="WP_045809087.1">
    <property type="nucleotide sequence ID" value="NZ_LANX01000001.1"/>
</dbReference>
<organism evidence="2 3">
    <name type="scientific">Candidatus Neoehrlichia procyonis str. RAC413</name>
    <dbReference type="NCBI Taxonomy" id="1359163"/>
    <lineage>
        <taxon>Bacteria</taxon>
        <taxon>Pseudomonadati</taxon>
        <taxon>Pseudomonadota</taxon>
        <taxon>Alphaproteobacteria</taxon>
        <taxon>Rickettsiales</taxon>
        <taxon>Anaplasmataceae</taxon>
        <taxon>Candidatus Neoehrlichia</taxon>
    </lineage>
</organism>
<proteinExistence type="predicted"/>
<evidence type="ECO:0000256" key="1">
    <source>
        <dbReference type="PROSITE-ProRule" id="PRU00339"/>
    </source>
</evidence>
<dbReference type="PROSITE" id="PS50005">
    <property type="entry name" value="TPR"/>
    <property type="match status" value="1"/>
</dbReference>